<dbReference type="Pfam" id="PF00528">
    <property type="entry name" value="BPD_transp_1"/>
    <property type="match status" value="1"/>
</dbReference>
<evidence type="ECO:0000256" key="7">
    <source>
        <dbReference type="RuleBase" id="RU363032"/>
    </source>
</evidence>
<evidence type="ECO:0000256" key="2">
    <source>
        <dbReference type="ARBA" id="ARBA00022448"/>
    </source>
</evidence>
<dbReference type="AlphaFoldDB" id="A0A172YAP6"/>
<feature type="domain" description="ABC transmembrane type-1" evidence="8">
    <location>
        <begin position="81"/>
        <end position="270"/>
    </location>
</feature>
<dbReference type="PANTHER" id="PTHR43386:SF25">
    <property type="entry name" value="PEPTIDE ABC TRANSPORTER PERMEASE PROTEIN"/>
    <property type="match status" value="1"/>
</dbReference>
<dbReference type="InterPro" id="IPR050366">
    <property type="entry name" value="BP-dependent_transpt_permease"/>
</dbReference>
<evidence type="ECO:0000259" key="8">
    <source>
        <dbReference type="PROSITE" id="PS50928"/>
    </source>
</evidence>
<dbReference type="KEGG" id="haa:A5892_01635"/>
<keyword evidence="3" id="KW-1003">Cell membrane</keyword>
<evidence type="ECO:0000256" key="1">
    <source>
        <dbReference type="ARBA" id="ARBA00004651"/>
    </source>
</evidence>
<evidence type="ECO:0000256" key="6">
    <source>
        <dbReference type="ARBA" id="ARBA00023136"/>
    </source>
</evidence>
<comment type="similarity">
    <text evidence="7">Belongs to the binding-protein-dependent transport system permease family.</text>
</comment>
<dbReference type="CDD" id="cd06261">
    <property type="entry name" value="TM_PBP2"/>
    <property type="match status" value="1"/>
</dbReference>
<reference evidence="9 10" key="1">
    <citation type="submission" date="2016-04" db="EMBL/GenBank/DDBJ databases">
        <title>Complete Genome Sequence of Halotalea alkalilenta IHB B 13600.</title>
        <authorList>
            <person name="Swarnkar M.K."/>
            <person name="Sharma A."/>
            <person name="Kaushal K."/>
            <person name="Soni R."/>
            <person name="Rana S."/>
            <person name="Singh A.K."/>
            <person name="Gulati A."/>
        </authorList>
    </citation>
    <scope>NUCLEOTIDE SEQUENCE [LARGE SCALE GENOMIC DNA]</scope>
    <source>
        <strain evidence="9 10">IHB B 13600</strain>
    </source>
</reference>
<dbReference type="InterPro" id="IPR000515">
    <property type="entry name" value="MetI-like"/>
</dbReference>
<accession>A0A172YAP6</accession>
<keyword evidence="6 7" id="KW-0472">Membrane</keyword>
<proteinExistence type="inferred from homology"/>
<comment type="subcellular location">
    <subcellularLocation>
        <location evidence="1 7">Cell membrane</location>
        <topology evidence="1 7">Multi-pass membrane protein</topology>
    </subcellularLocation>
</comment>
<gene>
    <name evidence="9" type="ORF">A5892_01635</name>
</gene>
<feature type="transmembrane region" description="Helical" evidence="7">
    <location>
        <begin position="83"/>
        <end position="109"/>
    </location>
</feature>
<protein>
    <submittedName>
        <fullName evidence="9">Peptide ABC transporter permease</fullName>
    </submittedName>
</protein>
<keyword evidence="5 7" id="KW-1133">Transmembrane helix</keyword>
<dbReference type="SUPFAM" id="SSF161098">
    <property type="entry name" value="MetI-like"/>
    <property type="match status" value="1"/>
</dbReference>
<feature type="transmembrane region" description="Helical" evidence="7">
    <location>
        <begin position="16"/>
        <end position="37"/>
    </location>
</feature>
<evidence type="ECO:0000256" key="3">
    <source>
        <dbReference type="ARBA" id="ARBA00022475"/>
    </source>
</evidence>
<dbReference type="PANTHER" id="PTHR43386">
    <property type="entry name" value="OLIGOPEPTIDE TRANSPORT SYSTEM PERMEASE PROTEIN APPC"/>
    <property type="match status" value="1"/>
</dbReference>
<sequence length="282" mass="30462">MRGALTLMLGRREMDLWLSGGLLGLIALVTLVGPWLWPLDPLEADLLSSFSPPLSSSGDVWHPLGTDQLGRDLLARLLEGGRLSVAIVLCAGMISLLIGTTVGMLAGYFGGWVDALIMRLVDIQLAIPFILLILLLVSVIGPGIGNLVAVLGLTGWAIYARVARARTLELRELEYMEATKALGLPLYRTLLRHLLPNLFGAQLVLFTLDLPRLVVLEASVGFLGMGIQPPAPTLGNLIGEGRSYLLVADWLVIWPGVLIAALVVGCNFFGDALARRYRIKPR</sequence>
<organism evidence="9 10">
    <name type="scientific">Halotalea alkalilenta</name>
    <dbReference type="NCBI Taxonomy" id="376489"/>
    <lineage>
        <taxon>Bacteria</taxon>
        <taxon>Pseudomonadati</taxon>
        <taxon>Pseudomonadota</taxon>
        <taxon>Gammaproteobacteria</taxon>
        <taxon>Oceanospirillales</taxon>
        <taxon>Halomonadaceae</taxon>
        <taxon>Halotalea</taxon>
    </lineage>
</organism>
<keyword evidence="4 7" id="KW-0812">Transmembrane</keyword>
<dbReference type="Proteomes" id="UP000077875">
    <property type="component" value="Chromosome"/>
</dbReference>
<keyword evidence="2 7" id="KW-0813">Transport</keyword>
<dbReference type="PROSITE" id="PS50928">
    <property type="entry name" value="ABC_TM1"/>
    <property type="match status" value="1"/>
</dbReference>
<name>A0A172YAP6_9GAMM</name>
<dbReference type="GO" id="GO:0005886">
    <property type="term" value="C:plasma membrane"/>
    <property type="evidence" value="ECO:0007669"/>
    <property type="project" value="UniProtKB-SubCell"/>
</dbReference>
<keyword evidence="10" id="KW-1185">Reference proteome</keyword>
<dbReference type="Gene3D" id="1.10.3720.10">
    <property type="entry name" value="MetI-like"/>
    <property type="match status" value="1"/>
</dbReference>
<dbReference type="STRING" id="376489.A5892_01635"/>
<dbReference type="EMBL" id="CP015243">
    <property type="protein sequence ID" value="ANF56323.1"/>
    <property type="molecule type" value="Genomic_DNA"/>
</dbReference>
<evidence type="ECO:0000313" key="10">
    <source>
        <dbReference type="Proteomes" id="UP000077875"/>
    </source>
</evidence>
<evidence type="ECO:0000256" key="4">
    <source>
        <dbReference type="ARBA" id="ARBA00022692"/>
    </source>
</evidence>
<evidence type="ECO:0000256" key="5">
    <source>
        <dbReference type="ARBA" id="ARBA00022989"/>
    </source>
</evidence>
<dbReference type="GO" id="GO:0055085">
    <property type="term" value="P:transmembrane transport"/>
    <property type="evidence" value="ECO:0007669"/>
    <property type="project" value="InterPro"/>
</dbReference>
<feature type="transmembrane region" description="Helical" evidence="7">
    <location>
        <begin position="252"/>
        <end position="274"/>
    </location>
</feature>
<evidence type="ECO:0000313" key="9">
    <source>
        <dbReference type="EMBL" id="ANF56323.1"/>
    </source>
</evidence>
<dbReference type="InterPro" id="IPR035906">
    <property type="entry name" value="MetI-like_sf"/>
</dbReference>